<dbReference type="SUPFAM" id="SSF103088">
    <property type="entry name" value="OmpA-like"/>
    <property type="match status" value="1"/>
</dbReference>
<evidence type="ECO:0000256" key="3">
    <source>
        <dbReference type="ARBA" id="ARBA00023237"/>
    </source>
</evidence>
<gene>
    <name evidence="8" type="ORF">SAMN05216236_12044</name>
</gene>
<dbReference type="EMBL" id="FPAW01000020">
    <property type="protein sequence ID" value="SFU03550.1"/>
    <property type="molecule type" value="Genomic_DNA"/>
</dbReference>
<dbReference type="PANTHER" id="PTHR30329:SF21">
    <property type="entry name" value="LIPOPROTEIN YIAD-RELATED"/>
    <property type="match status" value="1"/>
</dbReference>
<dbReference type="PANTHER" id="PTHR30329">
    <property type="entry name" value="STATOR ELEMENT OF FLAGELLAR MOTOR COMPLEX"/>
    <property type="match status" value="1"/>
</dbReference>
<proteinExistence type="predicted"/>
<evidence type="ECO:0000313" key="9">
    <source>
        <dbReference type="Proteomes" id="UP000182466"/>
    </source>
</evidence>
<sequence>MRTSSILYSILGFGMGAVLCAIAASFAVTTVEENSEIAVRRVLDQAQYGWSEVEADGLQVILTGTAPTEAKRFDAVSQVGSVVDSARIINQMDVAATADLAPPRFSAEILRNDSGVSIIGLIPTETDRDRLVAQLVRIADPLPVTDLLETATYPAPDGWQDAMSFAITALSKLPRSKLSIGAGLVRITAISDSAEAKARLEAELNRAAPAAVRMSVDIAAPRPVITPFTLRFLIDEDGARFDACSADTEATRNRILNAAFRAGLSGNDQCILGMGVPSPHWGKAAELSIAALADLGGGSVTISDADITLAAAQGTAPAIFDNVVGELETALPDVFELHAVLPDPDNRIDAGPPEFVATLSPEGLVQLRGRLSDETMRQVADSYARARFGSDSVYTATRLVGGLPKDWSVRVLAGLEALSLLGNGAVIVSPDHILVRGVTSREDASAEAAGLLSERLGDAETYELDITFQPPPPPTDIPPSPEVCEAGLAEIQQRQKIMFEPGSATIDESSRAVMDDIADLLDRCGEIRLEIQGHTDSQGRETMNMQLSQSRAQSVLNELRARRVLTGTYAAVGYGETQPIASNKTEEGREENRRIDFRWIRPVPIPEETKTLESLSADSPEDMIQDAESEASDAANAQGSENEQN</sequence>
<dbReference type="InterPro" id="IPR050330">
    <property type="entry name" value="Bact_OuterMem_StrucFunc"/>
</dbReference>
<dbReference type="InterPro" id="IPR006664">
    <property type="entry name" value="OMP_bac"/>
</dbReference>
<protein>
    <submittedName>
        <fullName evidence="8">OmpA-OmpF porin, OOP family</fullName>
    </submittedName>
</protein>
<evidence type="ECO:0000256" key="1">
    <source>
        <dbReference type="ARBA" id="ARBA00004442"/>
    </source>
</evidence>
<feature type="signal peptide" evidence="6">
    <location>
        <begin position="1"/>
        <end position="23"/>
    </location>
</feature>
<organism evidence="8 9">
    <name type="scientific">Sedimentitalea nanhaiensis</name>
    <dbReference type="NCBI Taxonomy" id="999627"/>
    <lineage>
        <taxon>Bacteria</taxon>
        <taxon>Pseudomonadati</taxon>
        <taxon>Pseudomonadota</taxon>
        <taxon>Alphaproteobacteria</taxon>
        <taxon>Rhodobacterales</taxon>
        <taxon>Paracoccaceae</taxon>
        <taxon>Sedimentitalea</taxon>
    </lineage>
</organism>
<feature type="chain" id="PRO_5010278828" evidence="6">
    <location>
        <begin position="24"/>
        <end position="645"/>
    </location>
</feature>
<dbReference type="STRING" id="999627.SAMN05216236_12044"/>
<keyword evidence="3" id="KW-0998">Cell outer membrane</keyword>
<evidence type="ECO:0000259" key="7">
    <source>
        <dbReference type="PROSITE" id="PS51123"/>
    </source>
</evidence>
<evidence type="ECO:0000256" key="6">
    <source>
        <dbReference type="SAM" id="SignalP"/>
    </source>
</evidence>
<keyword evidence="2 4" id="KW-0472">Membrane</keyword>
<dbReference type="Gene3D" id="3.40.1520.20">
    <property type="match status" value="2"/>
</dbReference>
<dbReference type="CDD" id="cd07185">
    <property type="entry name" value="OmpA_C-like"/>
    <property type="match status" value="1"/>
</dbReference>
<comment type="subcellular location">
    <subcellularLocation>
        <location evidence="1">Cell outer membrane</location>
    </subcellularLocation>
</comment>
<evidence type="ECO:0000256" key="5">
    <source>
        <dbReference type="SAM" id="MobiDB-lite"/>
    </source>
</evidence>
<feature type="region of interest" description="Disordered" evidence="5">
    <location>
        <begin position="580"/>
        <end position="645"/>
    </location>
</feature>
<dbReference type="PRINTS" id="PR01021">
    <property type="entry name" value="OMPADOMAIN"/>
</dbReference>
<name>A0A1I7CVT3_9RHOB</name>
<dbReference type="OrthoDB" id="5525824at2"/>
<dbReference type="RefSeq" id="WP_027262081.1">
    <property type="nucleotide sequence ID" value="NZ_FPAW01000020.1"/>
</dbReference>
<dbReference type="InterPro" id="IPR006665">
    <property type="entry name" value="OmpA-like"/>
</dbReference>
<feature type="compositionally biased region" description="Basic and acidic residues" evidence="5">
    <location>
        <begin position="584"/>
        <end position="599"/>
    </location>
</feature>
<dbReference type="Proteomes" id="UP000182466">
    <property type="component" value="Unassembled WGS sequence"/>
</dbReference>
<evidence type="ECO:0000313" key="8">
    <source>
        <dbReference type="EMBL" id="SFU03550.1"/>
    </source>
</evidence>
<accession>A0A1I7CVT3</accession>
<dbReference type="InterPro" id="IPR036737">
    <property type="entry name" value="OmpA-like_sf"/>
</dbReference>
<keyword evidence="6" id="KW-0732">Signal</keyword>
<dbReference type="Gene3D" id="3.30.1330.60">
    <property type="entry name" value="OmpA-like domain"/>
    <property type="match status" value="1"/>
</dbReference>
<feature type="domain" description="OmpA-like" evidence="7">
    <location>
        <begin position="486"/>
        <end position="603"/>
    </location>
</feature>
<evidence type="ECO:0000256" key="2">
    <source>
        <dbReference type="ARBA" id="ARBA00023136"/>
    </source>
</evidence>
<dbReference type="Pfam" id="PF00691">
    <property type="entry name" value="OmpA"/>
    <property type="match status" value="1"/>
</dbReference>
<feature type="compositionally biased region" description="Acidic residues" evidence="5">
    <location>
        <begin position="619"/>
        <end position="631"/>
    </location>
</feature>
<keyword evidence="9" id="KW-1185">Reference proteome</keyword>
<reference evidence="8 9" key="1">
    <citation type="submission" date="2016-10" db="EMBL/GenBank/DDBJ databases">
        <authorList>
            <person name="de Groot N.N."/>
        </authorList>
    </citation>
    <scope>NUCLEOTIDE SEQUENCE [LARGE SCALE GENOMIC DNA]</scope>
    <source>
        <strain evidence="8 9">CGMCC 1.10959</strain>
    </source>
</reference>
<dbReference type="AlphaFoldDB" id="A0A1I7CVT3"/>
<dbReference type="GO" id="GO:0009279">
    <property type="term" value="C:cell outer membrane"/>
    <property type="evidence" value="ECO:0007669"/>
    <property type="project" value="UniProtKB-SubCell"/>
</dbReference>
<dbReference type="eggNOG" id="COG2885">
    <property type="taxonomic scope" value="Bacteria"/>
</dbReference>
<evidence type="ECO:0000256" key="4">
    <source>
        <dbReference type="PROSITE-ProRule" id="PRU00473"/>
    </source>
</evidence>
<dbReference type="PROSITE" id="PS51123">
    <property type="entry name" value="OMPA_2"/>
    <property type="match status" value="1"/>
</dbReference>